<evidence type="ECO:0000313" key="1">
    <source>
        <dbReference type="EMBL" id="CCD12412.1"/>
    </source>
</evidence>
<evidence type="ECO:0000313" key="2">
    <source>
        <dbReference type="Proteomes" id="UP000000702"/>
    </source>
</evidence>
<dbReference type="OMA" id="LVRHTWR"/>
<comment type="caution">
    <text evidence="1">The sequence shown here is derived from an EMBL/GenBank/DDBJ whole genome shotgun (WGS) entry which is preliminary data.</text>
</comment>
<reference evidence="2" key="1">
    <citation type="submission" date="2011-07" db="EMBL/GenBank/DDBJ databases">
        <title>Divergent evolution of antigenic variation in African trypanosomes.</title>
        <authorList>
            <person name="Jackson A.P."/>
            <person name="Berry A."/>
            <person name="Allison H.C."/>
            <person name="Burton P."/>
            <person name="Anderson J."/>
            <person name="Aslett M."/>
            <person name="Brown R."/>
            <person name="Corton N."/>
            <person name="Harris D."/>
            <person name="Hauser H."/>
            <person name="Gamble J."/>
            <person name="Gilderthorp R."/>
            <person name="McQuillan J."/>
            <person name="Quail M.A."/>
            <person name="Sanders M."/>
            <person name="Van Tonder A."/>
            <person name="Ginger M.L."/>
            <person name="Donelson J.E."/>
            <person name="Field M.C."/>
            <person name="Barry J.D."/>
            <person name="Berriman M."/>
            <person name="Hertz-Fowler C."/>
        </authorList>
    </citation>
    <scope>NUCLEOTIDE SEQUENCE [LARGE SCALE GENOMIC DNA]</scope>
    <source>
        <strain evidence="2">IL3000</strain>
    </source>
</reference>
<reference evidence="1 2" key="2">
    <citation type="journal article" date="2012" name="Proc. Natl. Acad. Sci. U.S.A.">
        <title>Antigenic diversity is generated by distinct evolutionary mechanisms in African trypanosome species.</title>
        <authorList>
            <person name="Jackson A.P."/>
            <person name="Berry A."/>
            <person name="Aslett M."/>
            <person name="Allison H.C."/>
            <person name="Burton P."/>
            <person name="Vavrova-Anderson J."/>
            <person name="Brown R."/>
            <person name="Browne H."/>
            <person name="Corton N."/>
            <person name="Hauser H."/>
            <person name="Gamble J."/>
            <person name="Gilderthorp R."/>
            <person name="Marcello L."/>
            <person name="McQuillan J."/>
            <person name="Otto T.D."/>
            <person name="Quail M.A."/>
            <person name="Sanders M.J."/>
            <person name="van Tonder A."/>
            <person name="Ginger M.L."/>
            <person name="Field M.C."/>
            <person name="Barry J.D."/>
            <person name="Hertz-Fowler C."/>
            <person name="Berriman M."/>
        </authorList>
    </citation>
    <scope>NUCLEOTIDE SEQUENCE [LARGE SCALE GENOMIC DNA]</scope>
    <source>
        <strain evidence="1 2">IL3000</strain>
    </source>
</reference>
<dbReference type="EMBL" id="CAEQ01000712">
    <property type="protein sequence ID" value="CCD12412.1"/>
    <property type="molecule type" value="Genomic_DNA"/>
</dbReference>
<dbReference type="AlphaFoldDB" id="F9W5G0"/>
<keyword evidence="2" id="KW-1185">Reference proteome</keyword>
<gene>
    <name evidence="1" type="ORF">TCIL3000_0_32920</name>
</gene>
<protein>
    <submittedName>
        <fullName evidence="1">WGS project CAEQ00000000 data, annotated contig 1324</fullName>
    </submittedName>
</protein>
<sequence>MSSGRVQKYLRERVAGHLMGVIPSRWRAVLTQLATHTQSLQKEETGPCCTTSSAEAVQRDFELVNALLEEEHEIYQEGLQFLGDGDCRRNRNEVEEVPAAALRRFLQSLLTCIAAKEVAVGHWKHCILSIPPDTLRVYCHMCIAHPHVQESDVERICLSYTSSS</sequence>
<dbReference type="Proteomes" id="UP000000702">
    <property type="component" value="Unassembled WGS sequence"/>
</dbReference>
<organism evidence="1 2">
    <name type="scientific">Trypanosoma congolense (strain IL3000)</name>
    <dbReference type="NCBI Taxonomy" id="1068625"/>
    <lineage>
        <taxon>Eukaryota</taxon>
        <taxon>Discoba</taxon>
        <taxon>Euglenozoa</taxon>
        <taxon>Kinetoplastea</taxon>
        <taxon>Metakinetoplastina</taxon>
        <taxon>Trypanosomatida</taxon>
        <taxon>Trypanosomatidae</taxon>
        <taxon>Trypanosoma</taxon>
        <taxon>Nannomonas</taxon>
    </lineage>
</organism>
<accession>F9W5G0</accession>
<dbReference type="VEuPathDB" id="TriTrypDB:TcIL3000_0_32920"/>
<proteinExistence type="predicted"/>
<name>F9W5G0_TRYCI</name>